<dbReference type="InterPro" id="IPR027417">
    <property type="entry name" value="P-loop_NTPase"/>
</dbReference>
<comment type="caution">
    <text evidence="4">The sequence shown here is derived from an EMBL/GenBank/DDBJ whole genome shotgun (WGS) entry which is preliminary data.</text>
</comment>
<protein>
    <recommendedName>
        <fullName evidence="3">NACHT domain-containing protein</fullName>
    </recommendedName>
</protein>
<evidence type="ECO:0000313" key="4">
    <source>
        <dbReference type="EMBL" id="KAH7076026.1"/>
    </source>
</evidence>
<dbReference type="Proteomes" id="UP000813461">
    <property type="component" value="Unassembled WGS sequence"/>
</dbReference>
<keyword evidence="5" id="KW-1185">Reference proteome</keyword>
<keyword evidence="1" id="KW-0677">Repeat</keyword>
<name>A0A8K0QY92_9PLEO</name>
<evidence type="ECO:0000259" key="3">
    <source>
        <dbReference type="PROSITE" id="PS50837"/>
    </source>
</evidence>
<sequence length="844" mass="95474">MEALIAVGLAGNVVQFVQGAGTLISIAKSMRKGGKDAGLAFIAYINSLVSKSSSRVVGLATTTIKLGWASPRIDEFVDKLDKLRNSLSLATILAFRTSAETSNHEILEHLREILEHLREIQSDHRARNLDESGIQSTIQNLANTIQDKALIKLDAVQTETQACLKIPYLINGKAGSGKSTLMKFIVEHPRTKAALKNWAGRDELVVLHFFFWNLGTELQKSHIGMLRALLHAVLEKHPELIPAVLPRLFRNWKTTDIDTKPTYIELKAAFELMVEKCRYLKLAIFIDGIDELEGDHRDISLFLRSIVSPQIKVIVSSRPINSCLAVMEDCPSLKLQDLTRKDMESYVDGHLTSHRLMQPLMQQYPDTAPQLSADIVDKAEGVFLWVKLVVYLLVQGLEDGDDLAELQSRLMTLPADLKDLYQSMFSKVQGAYQIQASVIFRLLERWRQAVLDQPFPGLVLSYAIGPPLAVFDPASGSLSSDAVDWNMDSLEKRIRSRCCGLLELRYSRKSLSFAEVRIAEVNYLHRTVAEFIVLDEVWNQILRVTEGIALDVNQNLASACLLILKSFVSFRQHDLERYTEYVALFCRTSTTISPDMLLQYLHELDAVRTALQRNLATLPTDQCQSAQSHWSSKPMEIAWNPRRQVLRLQHNIYTFAASMWLYQCPIALPANLCDDQRFLIIISAMNAWHKPESIQQPSFEERLKALAYLLQNLLRTGDDKLETRLWHRALTLSKMMVEKNEIIESAHFLRVFLSASRSPILLCQLSDDAAMVISDLKFRLSRFHSSSRDDVKLLRELERLSSLDPLAAGIDSAETLANALKRSRKSQSKGKQSRRSKKARTQSR</sequence>
<dbReference type="Gene3D" id="3.40.50.300">
    <property type="entry name" value="P-loop containing nucleotide triphosphate hydrolases"/>
    <property type="match status" value="1"/>
</dbReference>
<reference evidence="4" key="1">
    <citation type="journal article" date="2021" name="Nat. Commun.">
        <title>Genetic determinants of endophytism in the Arabidopsis root mycobiome.</title>
        <authorList>
            <person name="Mesny F."/>
            <person name="Miyauchi S."/>
            <person name="Thiergart T."/>
            <person name="Pickel B."/>
            <person name="Atanasova L."/>
            <person name="Karlsson M."/>
            <person name="Huettel B."/>
            <person name="Barry K.W."/>
            <person name="Haridas S."/>
            <person name="Chen C."/>
            <person name="Bauer D."/>
            <person name="Andreopoulos W."/>
            <person name="Pangilinan J."/>
            <person name="LaButti K."/>
            <person name="Riley R."/>
            <person name="Lipzen A."/>
            <person name="Clum A."/>
            <person name="Drula E."/>
            <person name="Henrissat B."/>
            <person name="Kohler A."/>
            <person name="Grigoriev I.V."/>
            <person name="Martin F.M."/>
            <person name="Hacquard S."/>
        </authorList>
    </citation>
    <scope>NUCLEOTIDE SEQUENCE</scope>
    <source>
        <strain evidence="4">MPI-SDFR-AT-0120</strain>
    </source>
</reference>
<dbReference type="PANTHER" id="PTHR10039:SF5">
    <property type="entry name" value="NACHT DOMAIN-CONTAINING PROTEIN"/>
    <property type="match status" value="1"/>
</dbReference>
<dbReference type="OrthoDB" id="443402at2759"/>
<dbReference type="PROSITE" id="PS50837">
    <property type="entry name" value="NACHT"/>
    <property type="match status" value="1"/>
</dbReference>
<feature type="region of interest" description="Disordered" evidence="2">
    <location>
        <begin position="819"/>
        <end position="844"/>
    </location>
</feature>
<dbReference type="InterPro" id="IPR056884">
    <property type="entry name" value="NPHP3-like_N"/>
</dbReference>
<dbReference type="EMBL" id="JAGMVJ010000019">
    <property type="protein sequence ID" value="KAH7076026.1"/>
    <property type="molecule type" value="Genomic_DNA"/>
</dbReference>
<dbReference type="AlphaFoldDB" id="A0A8K0QY92"/>
<gene>
    <name evidence="4" type="ORF">FB567DRAFT_503838</name>
</gene>
<evidence type="ECO:0000313" key="5">
    <source>
        <dbReference type="Proteomes" id="UP000813461"/>
    </source>
</evidence>
<evidence type="ECO:0000256" key="1">
    <source>
        <dbReference type="ARBA" id="ARBA00022737"/>
    </source>
</evidence>
<evidence type="ECO:0000256" key="2">
    <source>
        <dbReference type="SAM" id="MobiDB-lite"/>
    </source>
</evidence>
<dbReference type="SUPFAM" id="SSF52540">
    <property type="entry name" value="P-loop containing nucleoside triphosphate hydrolases"/>
    <property type="match status" value="1"/>
</dbReference>
<organism evidence="4 5">
    <name type="scientific">Paraphoma chrysanthemicola</name>
    <dbReference type="NCBI Taxonomy" id="798071"/>
    <lineage>
        <taxon>Eukaryota</taxon>
        <taxon>Fungi</taxon>
        <taxon>Dikarya</taxon>
        <taxon>Ascomycota</taxon>
        <taxon>Pezizomycotina</taxon>
        <taxon>Dothideomycetes</taxon>
        <taxon>Pleosporomycetidae</taxon>
        <taxon>Pleosporales</taxon>
        <taxon>Pleosporineae</taxon>
        <taxon>Phaeosphaeriaceae</taxon>
        <taxon>Paraphoma</taxon>
    </lineage>
</organism>
<accession>A0A8K0QY92</accession>
<dbReference type="PANTHER" id="PTHR10039">
    <property type="entry name" value="AMELOGENIN"/>
    <property type="match status" value="1"/>
</dbReference>
<dbReference type="InterPro" id="IPR007111">
    <property type="entry name" value="NACHT_NTPase"/>
</dbReference>
<dbReference type="Pfam" id="PF25053">
    <property type="entry name" value="DUF7791"/>
    <property type="match status" value="1"/>
</dbReference>
<proteinExistence type="predicted"/>
<feature type="domain" description="NACHT" evidence="3">
    <location>
        <begin position="166"/>
        <end position="319"/>
    </location>
</feature>
<dbReference type="InterPro" id="IPR056693">
    <property type="entry name" value="DUF7791"/>
</dbReference>
<feature type="compositionally biased region" description="Basic residues" evidence="2">
    <location>
        <begin position="821"/>
        <end position="844"/>
    </location>
</feature>
<dbReference type="Pfam" id="PF24883">
    <property type="entry name" value="NPHP3_N"/>
    <property type="match status" value="1"/>
</dbReference>